<dbReference type="InterPro" id="IPR026960">
    <property type="entry name" value="RVT-Znf"/>
</dbReference>
<dbReference type="Pfam" id="PF13966">
    <property type="entry name" value="zf-RVT"/>
    <property type="match status" value="1"/>
</dbReference>
<name>A0A6A1WNW6_9ROSI</name>
<evidence type="ECO:0000259" key="1">
    <source>
        <dbReference type="Pfam" id="PF13966"/>
    </source>
</evidence>
<evidence type="ECO:0000313" key="2">
    <source>
        <dbReference type="EMBL" id="KAB1226989.1"/>
    </source>
</evidence>
<proteinExistence type="predicted"/>
<accession>A0A6A1WNW6</accession>
<dbReference type="AlphaFoldDB" id="A0A6A1WNW6"/>
<organism evidence="2 3">
    <name type="scientific">Morella rubra</name>
    <name type="common">Chinese bayberry</name>
    <dbReference type="NCBI Taxonomy" id="262757"/>
    <lineage>
        <taxon>Eukaryota</taxon>
        <taxon>Viridiplantae</taxon>
        <taxon>Streptophyta</taxon>
        <taxon>Embryophyta</taxon>
        <taxon>Tracheophyta</taxon>
        <taxon>Spermatophyta</taxon>
        <taxon>Magnoliopsida</taxon>
        <taxon>eudicotyledons</taxon>
        <taxon>Gunneridae</taxon>
        <taxon>Pentapetalae</taxon>
        <taxon>rosids</taxon>
        <taxon>fabids</taxon>
        <taxon>Fagales</taxon>
        <taxon>Myricaceae</taxon>
        <taxon>Morella</taxon>
    </lineage>
</organism>
<reference evidence="2 3" key="1">
    <citation type="journal article" date="2019" name="Plant Biotechnol. J.">
        <title>The red bayberry genome and genetic basis of sex determination.</title>
        <authorList>
            <person name="Jia H.M."/>
            <person name="Jia H.J."/>
            <person name="Cai Q.L."/>
            <person name="Wang Y."/>
            <person name="Zhao H.B."/>
            <person name="Yang W.F."/>
            <person name="Wang G.Y."/>
            <person name="Li Y.H."/>
            <person name="Zhan D.L."/>
            <person name="Shen Y.T."/>
            <person name="Niu Q.F."/>
            <person name="Chang L."/>
            <person name="Qiu J."/>
            <person name="Zhao L."/>
            <person name="Xie H.B."/>
            <person name="Fu W.Y."/>
            <person name="Jin J."/>
            <person name="Li X.W."/>
            <person name="Jiao Y."/>
            <person name="Zhou C.C."/>
            <person name="Tu T."/>
            <person name="Chai C.Y."/>
            <person name="Gao J.L."/>
            <person name="Fan L.J."/>
            <person name="van de Weg E."/>
            <person name="Wang J.Y."/>
            <person name="Gao Z.S."/>
        </authorList>
    </citation>
    <scope>NUCLEOTIDE SEQUENCE [LARGE SCALE GENOMIC DNA]</scope>
    <source>
        <tissue evidence="2">Leaves</tissue>
    </source>
</reference>
<evidence type="ECO:0000313" key="3">
    <source>
        <dbReference type="Proteomes" id="UP000516437"/>
    </source>
</evidence>
<dbReference type="OrthoDB" id="1741227at2759"/>
<sequence>MSEQDWKLLWQVKMQDRLKLILWKIAAEALPLRATIFARMGATDNLDTILCPLCSNQAETALHLFQHCPVSRILWRNSAWPLDIANIPTSSPADLIKKLLNADDSLGIPPPQLQMFIINAAIIFYELWYSRNQLLHAGIPCIIKAKLVALARRYADHFHAWHQVQTLGCRLRWVPPEPDWLKVNFDVAVRCNGSFLAVSCRDYTSSLCIVYTERLQATDPLVGEVLAAVRAVELALENNWPV</sequence>
<dbReference type="EMBL" id="RXIC02000019">
    <property type="protein sequence ID" value="KAB1226989.1"/>
    <property type="molecule type" value="Genomic_DNA"/>
</dbReference>
<dbReference type="Proteomes" id="UP000516437">
    <property type="component" value="Chromosome 1"/>
</dbReference>
<keyword evidence="3" id="KW-1185">Reference proteome</keyword>
<protein>
    <recommendedName>
        <fullName evidence="1">Reverse transcriptase zinc-binding domain-containing protein</fullName>
    </recommendedName>
</protein>
<gene>
    <name evidence="2" type="ORF">CJ030_MR1G014989</name>
</gene>
<feature type="domain" description="Reverse transcriptase zinc-binding" evidence="1">
    <location>
        <begin position="4"/>
        <end position="75"/>
    </location>
</feature>
<comment type="caution">
    <text evidence="2">The sequence shown here is derived from an EMBL/GenBank/DDBJ whole genome shotgun (WGS) entry which is preliminary data.</text>
</comment>